<evidence type="ECO:0000313" key="3">
    <source>
        <dbReference type="Proteomes" id="UP000234331"/>
    </source>
</evidence>
<keyword evidence="2" id="KW-0808">Transferase</keyword>
<keyword evidence="3" id="KW-1185">Reference proteome</keyword>
<dbReference type="EMBL" id="FZMO01000214">
    <property type="protein sequence ID" value="SNQ48936.1"/>
    <property type="molecule type" value="Genomic_DNA"/>
</dbReference>
<proteinExistence type="predicted"/>
<dbReference type="Pfam" id="PF13692">
    <property type="entry name" value="Glyco_trans_1_4"/>
    <property type="match status" value="1"/>
</dbReference>
<dbReference type="AlphaFoldDB" id="A0A2I2KTG1"/>
<organism evidence="2 3">
    <name type="scientific">Frankia canadensis</name>
    <dbReference type="NCBI Taxonomy" id="1836972"/>
    <lineage>
        <taxon>Bacteria</taxon>
        <taxon>Bacillati</taxon>
        <taxon>Actinomycetota</taxon>
        <taxon>Actinomycetes</taxon>
        <taxon>Frankiales</taxon>
        <taxon>Frankiaceae</taxon>
        <taxon>Frankia</taxon>
    </lineage>
</organism>
<evidence type="ECO:0000313" key="2">
    <source>
        <dbReference type="EMBL" id="SNQ48936.1"/>
    </source>
</evidence>
<dbReference type="SUPFAM" id="SSF53756">
    <property type="entry name" value="UDP-Glycosyltransferase/glycogen phosphorylase"/>
    <property type="match status" value="1"/>
</dbReference>
<name>A0A2I2KTG1_9ACTN</name>
<feature type="compositionally biased region" description="Low complexity" evidence="1">
    <location>
        <begin position="385"/>
        <end position="408"/>
    </location>
</feature>
<evidence type="ECO:0000256" key="1">
    <source>
        <dbReference type="SAM" id="MobiDB-lite"/>
    </source>
</evidence>
<dbReference type="Proteomes" id="UP000234331">
    <property type="component" value="Unassembled WGS sequence"/>
</dbReference>
<gene>
    <name evidence="2" type="ORF">FRACA_2910002</name>
</gene>
<protein>
    <submittedName>
        <fullName evidence="2">Glycosyltransferase</fullName>
    </submittedName>
</protein>
<feature type="region of interest" description="Disordered" evidence="1">
    <location>
        <begin position="376"/>
        <end position="408"/>
    </location>
</feature>
<reference evidence="2 3" key="1">
    <citation type="submission" date="2017-06" db="EMBL/GenBank/DDBJ databases">
        <authorList>
            <person name="Kim H.J."/>
            <person name="Triplett B.A."/>
        </authorList>
    </citation>
    <scope>NUCLEOTIDE SEQUENCE [LARGE SCALE GENOMIC DNA]</scope>
    <source>
        <strain evidence="2">FRACA_ARgP5</strain>
    </source>
</reference>
<dbReference type="Gene3D" id="3.40.50.2000">
    <property type="entry name" value="Glycogen Phosphorylase B"/>
    <property type="match status" value="2"/>
</dbReference>
<dbReference type="PANTHER" id="PTHR12526">
    <property type="entry name" value="GLYCOSYLTRANSFERASE"/>
    <property type="match status" value="1"/>
</dbReference>
<dbReference type="PANTHER" id="PTHR12526:SF572">
    <property type="entry name" value="BLL5144 PROTEIN"/>
    <property type="match status" value="1"/>
</dbReference>
<dbReference type="RefSeq" id="WP_243407652.1">
    <property type="nucleotide sequence ID" value="NZ_FZMO01000214.1"/>
</dbReference>
<dbReference type="GO" id="GO:0016740">
    <property type="term" value="F:transferase activity"/>
    <property type="evidence" value="ECO:0007669"/>
    <property type="project" value="UniProtKB-KW"/>
</dbReference>
<sequence length="408" mass="42460">MPLRYGFLSTYPPTQCGLATFTAALFDELTSTAPGASSGVVRLLDAPAGPGPRPAAVVGDLVAGTPGGPRRAARLLNGFDVVIVQHEYGVYGGPDGDEVIEVLDNVEVPVVVVLHTVLVRPTQHQREVLEALVASADAVVVMTETARVRLVDGYRAHTHRVSVIPHGAAENRRAAPARSARPTVLTWGLLGPGKGIEWGIAAMAELADLDPAPRYLVAGLTHPKVLAREGEAYRDGLAALAARLGVTDAVVFDHRYLDPGSLAELVSGADVVLLPYDSVDQVTSGILIEAVTALRPVVATRFPHAVELLGDGTGLLVPHGDVAAIAAAVRSIITDDGVVRGLASATAAHAPELLWPAVARRYRRLAAGLAARTGSRPSVAPVSQRAPGTVPTPTRTPTTATATVTARR</sequence>
<accession>A0A2I2KTG1</accession>